<evidence type="ECO:0000313" key="1">
    <source>
        <dbReference type="EMBL" id="TGY66507.1"/>
    </source>
</evidence>
<comment type="caution">
    <text evidence="1">The sequence shown here is derived from an EMBL/GenBank/DDBJ whole genome shotgun (WGS) entry which is preliminary data.</text>
</comment>
<evidence type="ECO:0000313" key="2">
    <source>
        <dbReference type="Proteomes" id="UP000308836"/>
    </source>
</evidence>
<dbReference type="EC" id="5.4.2.11" evidence="1"/>
<reference evidence="1" key="1">
    <citation type="submission" date="2019-04" db="EMBL/GenBank/DDBJ databases">
        <title>Microbes associate with the intestines of laboratory mice.</title>
        <authorList>
            <person name="Navarre W."/>
            <person name="Wong E."/>
            <person name="Huang K."/>
            <person name="Tropini C."/>
            <person name="Ng K."/>
            <person name="Yu B."/>
        </authorList>
    </citation>
    <scope>NUCLEOTIDE SEQUENCE</scope>
    <source>
        <strain evidence="1">NM09_H32</strain>
    </source>
</reference>
<organism evidence="1 2">
    <name type="scientific">Dubosiella muris</name>
    <dbReference type="NCBI Taxonomy" id="3038133"/>
    <lineage>
        <taxon>Bacteria</taxon>
        <taxon>Bacillati</taxon>
        <taxon>Bacillota</taxon>
        <taxon>Erysipelotrichia</taxon>
        <taxon>Erysipelotrichales</taxon>
        <taxon>Erysipelotrichaceae</taxon>
        <taxon>Dubosiella</taxon>
    </lineage>
</organism>
<proteinExistence type="predicted"/>
<dbReference type="Proteomes" id="UP000308836">
    <property type="component" value="Unassembled WGS sequence"/>
</dbReference>
<sequence>MKRLVCVRHGESEWNKENRFTGWSDVDLSAKGHEEAKQAGRTLKSQGYTFDIAYTSVLKRAIHTLDHVLDGLNQVYLPVVKSWKLNERHYGALQGLNKADTAAKYGEKQVLIWRRSFDVLPPLMKEDDPHAPRNEAMYKTVPADELPLGESLKTTIERVVPFYEQTIKPHIEGGENVLVVAHGNSLRALLKFLAHIDDDAIMGVNIPTGIPLVFEFDDDMRLVRYFYLASQEELNEKMAAVANQGKVK</sequence>
<dbReference type="EMBL" id="SRYG01000006">
    <property type="protein sequence ID" value="TGY66507.1"/>
    <property type="molecule type" value="Genomic_DNA"/>
</dbReference>
<name>A0AC61R974_9FIRM</name>
<keyword evidence="2" id="KW-1185">Reference proteome</keyword>
<accession>A0AC61R974</accession>
<protein>
    <submittedName>
        <fullName evidence="1">2,3-diphosphoglycerate-dependent phosphoglycerate mutase</fullName>
        <ecNumber evidence="1">5.4.2.11</ecNumber>
    </submittedName>
</protein>
<gene>
    <name evidence="1" type="primary">gpmA</name>
    <name evidence="1" type="ORF">E5336_04220</name>
</gene>
<keyword evidence="1" id="KW-0413">Isomerase</keyword>